<dbReference type="PROSITE" id="PS00518">
    <property type="entry name" value="ZF_RING_1"/>
    <property type="match status" value="1"/>
</dbReference>
<organism evidence="9 10">
    <name type="scientific">Geotrypetes seraphini</name>
    <name type="common">Gaboon caecilian</name>
    <name type="synonym">Caecilia seraphini</name>
    <dbReference type="NCBI Taxonomy" id="260995"/>
    <lineage>
        <taxon>Eukaryota</taxon>
        <taxon>Metazoa</taxon>
        <taxon>Chordata</taxon>
        <taxon>Craniata</taxon>
        <taxon>Vertebrata</taxon>
        <taxon>Euteleostomi</taxon>
        <taxon>Amphibia</taxon>
        <taxon>Gymnophiona</taxon>
        <taxon>Geotrypetes</taxon>
    </lineage>
</organism>
<evidence type="ECO:0000259" key="7">
    <source>
        <dbReference type="PROSITE" id="PS50089"/>
    </source>
</evidence>
<dbReference type="InParanoid" id="A0A6P8SKR6"/>
<evidence type="ECO:0000256" key="2">
    <source>
        <dbReference type="ARBA" id="ARBA00022723"/>
    </source>
</evidence>
<keyword evidence="4" id="KW-0862">Zinc</keyword>
<dbReference type="CDD" id="cd16040">
    <property type="entry name" value="SPRY_PRY_SNTX"/>
    <property type="match status" value="1"/>
</dbReference>
<dbReference type="Pfam" id="PF00622">
    <property type="entry name" value="SPRY"/>
    <property type="match status" value="1"/>
</dbReference>
<evidence type="ECO:0000256" key="1">
    <source>
        <dbReference type="ARBA" id="ARBA00022588"/>
    </source>
</evidence>
<dbReference type="InterPro" id="IPR051051">
    <property type="entry name" value="E3_ubiq-ligase_TRIM/RNF"/>
</dbReference>
<dbReference type="PROSITE" id="PS50089">
    <property type="entry name" value="ZF_RING_2"/>
    <property type="match status" value="1"/>
</dbReference>
<dbReference type="InterPro" id="IPR017907">
    <property type="entry name" value="Znf_RING_CS"/>
</dbReference>
<dbReference type="PRINTS" id="PR01407">
    <property type="entry name" value="BUTYPHLNCDUF"/>
</dbReference>
<dbReference type="Gene3D" id="2.60.120.920">
    <property type="match status" value="1"/>
</dbReference>
<dbReference type="SMART" id="SM00589">
    <property type="entry name" value="PRY"/>
    <property type="match status" value="1"/>
</dbReference>
<dbReference type="OrthoDB" id="6105938at2759"/>
<dbReference type="InterPro" id="IPR000315">
    <property type="entry name" value="Znf_B-box"/>
</dbReference>
<dbReference type="SUPFAM" id="SSF57845">
    <property type="entry name" value="B-box zinc-binding domain"/>
    <property type="match status" value="1"/>
</dbReference>
<dbReference type="Pfam" id="PF15227">
    <property type="entry name" value="zf-C3HC4_4"/>
    <property type="match status" value="1"/>
</dbReference>
<evidence type="ECO:0000313" key="9">
    <source>
        <dbReference type="Proteomes" id="UP000515159"/>
    </source>
</evidence>
<dbReference type="GO" id="GO:0005737">
    <property type="term" value="C:cytoplasm"/>
    <property type="evidence" value="ECO:0007669"/>
    <property type="project" value="UniProtKB-ARBA"/>
</dbReference>
<dbReference type="InterPro" id="IPR003879">
    <property type="entry name" value="Butyrophylin_SPRY"/>
</dbReference>
<dbReference type="GO" id="GO:0008270">
    <property type="term" value="F:zinc ion binding"/>
    <property type="evidence" value="ECO:0007669"/>
    <property type="project" value="UniProtKB-KW"/>
</dbReference>
<evidence type="ECO:0000256" key="6">
    <source>
        <dbReference type="PROSITE-ProRule" id="PRU00175"/>
    </source>
</evidence>
<keyword evidence="3 6" id="KW-0863">Zinc-finger</keyword>
<dbReference type="Pfam" id="PF13765">
    <property type="entry name" value="PRY"/>
    <property type="match status" value="1"/>
</dbReference>
<dbReference type="InterPro" id="IPR003877">
    <property type="entry name" value="SPRY_dom"/>
</dbReference>
<evidence type="ECO:0000256" key="4">
    <source>
        <dbReference type="ARBA" id="ARBA00022833"/>
    </source>
</evidence>
<keyword evidence="2" id="KW-0479">Metal-binding</keyword>
<protein>
    <submittedName>
        <fullName evidence="10">E3 ubiquitin/ISG15 ligase TRIM25-like isoform X1</fullName>
    </submittedName>
</protein>
<feature type="domain" description="RING-type" evidence="7">
    <location>
        <begin position="45"/>
        <end position="86"/>
    </location>
</feature>
<dbReference type="InterPro" id="IPR006574">
    <property type="entry name" value="PRY"/>
</dbReference>
<feature type="domain" description="B30.2/SPRY" evidence="8">
    <location>
        <begin position="386"/>
        <end position="582"/>
    </location>
</feature>
<name>A0A6P8SKR6_GEOSA</name>
<dbReference type="InterPro" id="IPR001870">
    <property type="entry name" value="B30.2/SPRY"/>
</dbReference>
<dbReference type="Pfam" id="PF00643">
    <property type="entry name" value="zf-B_box"/>
    <property type="match status" value="1"/>
</dbReference>
<evidence type="ECO:0000256" key="3">
    <source>
        <dbReference type="ARBA" id="ARBA00022771"/>
    </source>
</evidence>
<keyword evidence="1" id="KW-0399">Innate immunity</keyword>
<evidence type="ECO:0000313" key="10">
    <source>
        <dbReference type="RefSeq" id="XP_033815796.1"/>
    </source>
</evidence>
<dbReference type="SMART" id="SM00184">
    <property type="entry name" value="RING"/>
    <property type="match status" value="1"/>
</dbReference>
<dbReference type="AlphaFoldDB" id="A0A6P8SKR6"/>
<dbReference type="KEGG" id="gsh:117367406"/>
<keyword evidence="9" id="KW-1185">Reference proteome</keyword>
<dbReference type="InterPro" id="IPR013083">
    <property type="entry name" value="Znf_RING/FYVE/PHD"/>
</dbReference>
<dbReference type="InterPro" id="IPR058030">
    <property type="entry name" value="TRIM8/14/16/25/29/45/65_CC"/>
</dbReference>
<dbReference type="RefSeq" id="XP_033815796.1">
    <property type="nucleotide sequence ID" value="XM_033959905.1"/>
</dbReference>
<dbReference type="SUPFAM" id="SSF57850">
    <property type="entry name" value="RING/U-box"/>
    <property type="match status" value="1"/>
</dbReference>
<dbReference type="Gene3D" id="3.30.40.10">
    <property type="entry name" value="Zinc/RING finger domain, C3HC4 (zinc finger)"/>
    <property type="match status" value="1"/>
</dbReference>
<dbReference type="InterPro" id="IPR013320">
    <property type="entry name" value="ConA-like_dom_sf"/>
</dbReference>
<accession>A0A6P8SKR6</accession>
<dbReference type="Pfam" id="PF25600">
    <property type="entry name" value="TRIM_CC"/>
    <property type="match status" value="1"/>
</dbReference>
<dbReference type="PANTHER" id="PTHR25465">
    <property type="entry name" value="B-BOX DOMAIN CONTAINING"/>
    <property type="match status" value="1"/>
</dbReference>
<dbReference type="SUPFAM" id="SSF49899">
    <property type="entry name" value="Concanavalin A-like lectins/glucanases"/>
    <property type="match status" value="1"/>
</dbReference>
<gene>
    <name evidence="10" type="primary">LOC117367406</name>
</gene>
<dbReference type="Gene3D" id="3.30.160.60">
    <property type="entry name" value="Classic Zinc Finger"/>
    <property type="match status" value="1"/>
</dbReference>
<reference evidence="10" key="1">
    <citation type="submission" date="2025-08" db="UniProtKB">
        <authorList>
            <consortium name="RefSeq"/>
        </authorList>
    </citation>
    <scope>IDENTIFICATION</scope>
</reference>
<dbReference type="GeneID" id="117367406"/>
<evidence type="ECO:0000259" key="8">
    <source>
        <dbReference type="PROSITE" id="PS50188"/>
    </source>
</evidence>
<proteinExistence type="predicted"/>
<dbReference type="PANTHER" id="PTHR25465:SF14">
    <property type="entry name" value="E3 UBIQUITIN-PROTEIN LIGASE TRIM65"/>
    <property type="match status" value="1"/>
</dbReference>
<keyword evidence="5" id="KW-0391">Immunity</keyword>
<dbReference type="PROSITE" id="PS50188">
    <property type="entry name" value="B302_SPRY"/>
    <property type="match status" value="1"/>
</dbReference>
<dbReference type="CDD" id="cd19769">
    <property type="entry name" value="Bbox2_TRIM16-like"/>
    <property type="match status" value="1"/>
</dbReference>
<dbReference type="SMART" id="SM00449">
    <property type="entry name" value="SPRY"/>
    <property type="match status" value="1"/>
</dbReference>
<dbReference type="Proteomes" id="UP000515159">
    <property type="component" value="Chromosome 10"/>
</dbReference>
<dbReference type="InterPro" id="IPR043136">
    <property type="entry name" value="B30.2/SPRY_sf"/>
</dbReference>
<sequence length="591" mass="67279">MQPTSSYCMLLPIPSCSHFISFPLQLPGTIMAAAHLLFSREYLRCSVCLDLFQNPVTIPCGHSFCLGCIEQCWARLGAPASCPQCRTFFEPTPRLCKNHILTQLVQDLASSTLNLLVPCDSCLGQRIKILSSYPACMTTCLTHLGNGMDGLAHNSPQLTEGAERQCLRHDKFRALFCTTDQSYICLECLQEEHKGHSAICEEDGEKQLQSFPLKELQRGIQCAEDEICSLQTEMNAIKIATLRDKEELTKSFSDMIQMVKSAQGKVQHFMEGLEQAALIRVEVKLQQLMEKREAMLQSKEKLDQLSEPGSDMQLLQYLEGLKVESKPISNRSCPAEDFGSAHLTKVLTEFKEQLHHLCKKHMDRIMQKAFEVPVSSRELLPGIQNRALLSMKPRRRADFLHYVRKLTLDLNTIHRNLFLMAGNRKMTCKLQPQAYPEHPERFDHFTQVLCQERFSSGRHYWEVQLSGNQVGIGVSYWSIQRKGHERSCLLGRNAQSWCLEWNSSRCTAWHKNQKTLIPKCHHDKLGVFLDYNAGTLSFYEAADGMALIHTFQATFDEPLCPIFFLSWNSFVTIGESSANTTNFQKQFSADF</sequence>
<dbReference type="InterPro" id="IPR001841">
    <property type="entry name" value="Znf_RING"/>
</dbReference>
<dbReference type="GO" id="GO:0045087">
    <property type="term" value="P:innate immune response"/>
    <property type="evidence" value="ECO:0007669"/>
    <property type="project" value="UniProtKB-KW"/>
</dbReference>
<evidence type="ECO:0000256" key="5">
    <source>
        <dbReference type="ARBA" id="ARBA00022859"/>
    </source>
</evidence>